<dbReference type="AlphaFoldDB" id="A0AAD7H7E8"/>
<dbReference type="Proteomes" id="UP001215598">
    <property type="component" value="Unassembled WGS sequence"/>
</dbReference>
<sequence>MSLTATHELAAIHELATRLAQQLGLEPVAGDISWDKVHRFPRPGALFNFVDALRISSLYRPKLNFTARFLPLLVAAYKSSPNEGYRKIMVPITSIVYVQRFMQSSSGADLYAFHAQKMIDLDVRSCDVTFPCLLSPSYLTGASRCDSEDLAPVRRSLFPGDSLAKAYSGKVYDDDTYPNVVGRYISGEMARSEQAVISPQIQKGLNGMKTIQDIAISLGGHLPWRICAAQGQHYSHRDSLITKRKRTRCARCKIIAYCSLVRWEFYF</sequence>
<protein>
    <submittedName>
        <fullName evidence="1">Uncharacterized protein</fullName>
    </submittedName>
</protein>
<reference evidence="1" key="1">
    <citation type="submission" date="2023-03" db="EMBL/GenBank/DDBJ databases">
        <title>Massive genome expansion in bonnet fungi (Mycena s.s.) driven by repeated elements and novel gene families across ecological guilds.</title>
        <authorList>
            <consortium name="Lawrence Berkeley National Laboratory"/>
            <person name="Harder C.B."/>
            <person name="Miyauchi S."/>
            <person name="Viragh M."/>
            <person name="Kuo A."/>
            <person name="Thoen E."/>
            <person name="Andreopoulos B."/>
            <person name="Lu D."/>
            <person name="Skrede I."/>
            <person name="Drula E."/>
            <person name="Henrissat B."/>
            <person name="Morin E."/>
            <person name="Kohler A."/>
            <person name="Barry K."/>
            <person name="LaButti K."/>
            <person name="Morin E."/>
            <person name="Salamov A."/>
            <person name="Lipzen A."/>
            <person name="Mereny Z."/>
            <person name="Hegedus B."/>
            <person name="Baldrian P."/>
            <person name="Stursova M."/>
            <person name="Weitz H."/>
            <person name="Taylor A."/>
            <person name="Grigoriev I.V."/>
            <person name="Nagy L.G."/>
            <person name="Martin F."/>
            <person name="Kauserud H."/>
        </authorList>
    </citation>
    <scope>NUCLEOTIDE SEQUENCE</scope>
    <source>
        <strain evidence="1">CBHHK182m</strain>
    </source>
</reference>
<evidence type="ECO:0000313" key="1">
    <source>
        <dbReference type="EMBL" id="KAJ7713923.1"/>
    </source>
</evidence>
<comment type="caution">
    <text evidence="1">The sequence shown here is derived from an EMBL/GenBank/DDBJ whole genome shotgun (WGS) entry which is preliminary data.</text>
</comment>
<accession>A0AAD7H7E8</accession>
<proteinExistence type="predicted"/>
<evidence type="ECO:0000313" key="2">
    <source>
        <dbReference type="Proteomes" id="UP001215598"/>
    </source>
</evidence>
<keyword evidence="2" id="KW-1185">Reference proteome</keyword>
<name>A0AAD7H7E8_9AGAR</name>
<gene>
    <name evidence="1" type="ORF">B0H16DRAFT_1478312</name>
</gene>
<dbReference type="EMBL" id="JARKIB010000333">
    <property type="protein sequence ID" value="KAJ7713923.1"/>
    <property type="molecule type" value="Genomic_DNA"/>
</dbReference>
<organism evidence="1 2">
    <name type="scientific">Mycena metata</name>
    <dbReference type="NCBI Taxonomy" id="1033252"/>
    <lineage>
        <taxon>Eukaryota</taxon>
        <taxon>Fungi</taxon>
        <taxon>Dikarya</taxon>
        <taxon>Basidiomycota</taxon>
        <taxon>Agaricomycotina</taxon>
        <taxon>Agaricomycetes</taxon>
        <taxon>Agaricomycetidae</taxon>
        <taxon>Agaricales</taxon>
        <taxon>Marasmiineae</taxon>
        <taxon>Mycenaceae</taxon>
        <taxon>Mycena</taxon>
    </lineage>
</organism>